<keyword evidence="1" id="KW-0472">Membrane</keyword>
<accession>A0A8J6XQA3</accession>
<dbReference type="AlphaFoldDB" id="A0A8J6XQA3"/>
<proteinExistence type="predicted"/>
<dbReference type="Proteomes" id="UP000629098">
    <property type="component" value="Unassembled WGS sequence"/>
</dbReference>
<keyword evidence="1" id="KW-1133">Transmembrane helix</keyword>
<evidence type="ECO:0000313" key="2">
    <source>
        <dbReference type="EMBL" id="MBD2777552.1"/>
    </source>
</evidence>
<evidence type="ECO:0000313" key="3">
    <source>
        <dbReference type="Proteomes" id="UP000629098"/>
    </source>
</evidence>
<gene>
    <name evidence="2" type="ORF">ICL16_37300</name>
</gene>
<dbReference type="RefSeq" id="WP_190836611.1">
    <property type="nucleotide sequence ID" value="NZ_CAWPPI010000110.1"/>
</dbReference>
<keyword evidence="1" id="KW-0812">Transmembrane</keyword>
<reference evidence="2" key="1">
    <citation type="submission" date="2020-09" db="EMBL/GenBank/DDBJ databases">
        <title>Iningainema tapete sp. nov. (Scytonemataceae, Cyanobacteria) from greenhouses in central Florida (USA) produces two types of nodularin with biosynthetic potential for microcystin-LR and anabaenopeptins.</title>
        <authorList>
            <person name="Berthold D.E."/>
            <person name="Lefler F.W."/>
            <person name="Huang I.-S."/>
            <person name="Abdulla H."/>
            <person name="Zimba P.V."/>
            <person name="Laughinghouse H.D. IV."/>
        </authorList>
    </citation>
    <scope>NUCLEOTIDE SEQUENCE</scope>
    <source>
        <strain evidence="2">BLCCT55</strain>
    </source>
</reference>
<dbReference type="EMBL" id="JACXAE010000110">
    <property type="protein sequence ID" value="MBD2777552.1"/>
    <property type="molecule type" value="Genomic_DNA"/>
</dbReference>
<comment type="caution">
    <text evidence="2">The sequence shown here is derived from an EMBL/GenBank/DDBJ whole genome shotgun (WGS) entry which is preliminary data.</text>
</comment>
<keyword evidence="3" id="KW-1185">Reference proteome</keyword>
<organism evidence="2 3">
    <name type="scientific">Iningainema tapete BLCC-T55</name>
    <dbReference type="NCBI Taxonomy" id="2748662"/>
    <lineage>
        <taxon>Bacteria</taxon>
        <taxon>Bacillati</taxon>
        <taxon>Cyanobacteriota</taxon>
        <taxon>Cyanophyceae</taxon>
        <taxon>Nostocales</taxon>
        <taxon>Scytonemataceae</taxon>
        <taxon>Iningainema tapete</taxon>
    </lineage>
</organism>
<sequence>MRPFIDRRKTAIGEEVGVETSKSYIECEYPIDEDTVFVVYIIPRNENSAWLVTSFEHVFDELVSNIDEQTSETIADTWPTLASLLYNGIKDRYQEGALLVLEDSDYCENKWFVASIAGNISFETLEDLFGERIQQAVQLVISKSMTLWIELSENRPDILREIWKGFLKGLSTAVAATVFAFLGIDSEQ</sequence>
<protein>
    <submittedName>
        <fullName evidence="2">Uncharacterized protein</fullName>
    </submittedName>
</protein>
<evidence type="ECO:0000256" key="1">
    <source>
        <dbReference type="SAM" id="Phobius"/>
    </source>
</evidence>
<name>A0A8J6XQA3_9CYAN</name>
<feature type="transmembrane region" description="Helical" evidence="1">
    <location>
        <begin position="165"/>
        <end position="184"/>
    </location>
</feature>